<gene>
    <name evidence="1" type="ORF">RDV84_00275</name>
</gene>
<reference evidence="1 2" key="1">
    <citation type="submission" date="2023-08" db="EMBL/GenBank/DDBJ databases">
        <title>The whole genome sequence of Lysobacter yananisis.</title>
        <authorList>
            <person name="Sun H."/>
        </authorList>
    </citation>
    <scope>NUCLEOTIDE SEQUENCE [LARGE SCALE GENOMIC DNA]</scope>
    <source>
        <strain evidence="1 2">SNNU513</strain>
    </source>
</reference>
<evidence type="ECO:0000313" key="2">
    <source>
        <dbReference type="Proteomes" id="UP001229313"/>
    </source>
</evidence>
<dbReference type="Proteomes" id="UP001229313">
    <property type="component" value="Chromosome"/>
</dbReference>
<sequence length="69" mass="7564">MTTPDPSLELLRKVRAAFVLKDSTLKAWCRQNGIHMTNARNALIGSWNGPAGQAMRRRVVKASGLKDSA</sequence>
<dbReference type="EMBL" id="CP133568">
    <property type="protein sequence ID" value="WMT03326.1"/>
    <property type="molecule type" value="Genomic_DNA"/>
</dbReference>
<name>A0ABY9PAW4_9GAMM</name>
<keyword evidence="2" id="KW-1185">Reference proteome</keyword>
<proteinExistence type="predicted"/>
<organism evidence="1 2">
    <name type="scientific">Lysobacter yananisis</name>
    <dbReference type="NCBI Taxonomy" id="1003114"/>
    <lineage>
        <taxon>Bacteria</taxon>
        <taxon>Pseudomonadati</taxon>
        <taxon>Pseudomonadota</taxon>
        <taxon>Gammaproteobacteria</taxon>
        <taxon>Lysobacterales</taxon>
        <taxon>Lysobacteraceae</taxon>
        <taxon>Lysobacter</taxon>
    </lineage>
</organism>
<evidence type="ECO:0000313" key="1">
    <source>
        <dbReference type="EMBL" id="WMT03326.1"/>
    </source>
</evidence>
<accession>A0ABY9PAW4</accession>
<protein>
    <submittedName>
        <fullName evidence="1">Uncharacterized protein</fullName>
    </submittedName>
</protein>
<dbReference type="RefSeq" id="WP_309152103.1">
    <property type="nucleotide sequence ID" value="NZ_CP133568.1"/>
</dbReference>